<keyword evidence="3" id="KW-0732">Signal</keyword>
<proteinExistence type="predicted"/>
<dbReference type="PANTHER" id="PTHR44858">
    <property type="entry name" value="TETRATRICOPEPTIDE REPEAT PROTEIN 6"/>
    <property type="match status" value="1"/>
</dbReference>
<dbReference type="Gene3D" id="1.25.40.10">
    <property type="entry name" value="Tetratricopeptide repeat domain"/>
    <property type="match status" value="2"/>
</dbReference>
<dbReference type="SUPFAM" id="SSF48452">
    <property type="entry name" value="TPR-like"/>
    <property type="match status" value="1"/>
</dbReference>
<sequence length="226" mass="25629">MKLKLVIILFLLISKLGVSAQEVHQVSLADKNKAIVLTNQAIEKVKTDNVGEGFNLLIQAIALDSTNRNSYLQLYRVGMNDSTRIDTAISILQKSKKIFQQDDEICYYIGEMYNLKGEAKRAMAEYSMAIAYSKLNGEDFHLVHRYYFNRANICLAKKMISTAVLDYTYALNLKPDYGAAYANRGICLYKMGEKDAACKDWKEAVKFGIGQSEEYLKRNCNSKVIK</sequence>
<name>A0ABT5VQU2_9BACT</name>
<keyword evidence="1" id="KW-0677">Repeat</keyword>
<dbReference type="InterPro" id="IPR050498">
    <property type="entry name" value="Ycf3"/>
</dbReference>
<dbReference type="Proteomes" id="UP001528920">
    <property type="component" value="Unassembled WGS sequence"/>
</dbReference>
<dbReference type="InterPro" id="IPR011990">
    <property type="entry name" value="TPR-like_helical_dom_sf"/>
</dbReference>
<dbReference type="PANTHER" id="PTHR44858:SF1">
    <property type="entry name" value="UDP-N-ACETYLGLUCOSAMINE--PEPTIDE N-ACETYLGLUCOSAMINYLTRANSFERASE SPINDLY-RELATED"/>
    <property type="match status" value="1"/>
</dbReference>
<dbReference type="RefSeq" id="WP_275109129.1">
    <property type="nucleotide sequence ID" value="NZ_JAKJSC010000001.1"/>
</dbReference>
<evidence type="ECO:0008006" key="6">
    <source>
        <dbReference type="Google" id="ProtNLM"/>
    </source>
</evidence>
<feature type="chain" id="PRO_5046193404" description="Tetratricopeptide repeat protein" evidence="3">
    <location>
        <begin position="21"/>
        <end position="226"/>
    </location>
</feature>
<dbReference type="EMBL" id="JAKJSC010000001">
    <property type="protein sequence ID" value="MDE5417791.1"/>
    <property type="molecule type" value="Genomic_DNA"/>
</dbReference>
<dbReference type="SMART" id="SM00028">
    <property type="entry name" value="TPR"/>
    <property type="match status" value="4"/>
</dbReference>
<evidence type="ECO:0000256" key="3">
    <source>
        <dbReference type="SAM" id="SignalP"/>
    </source>
</evidence>
<gene>
    <name evidence="4" type="ORF">L3049_07200</name>
</gene>
<keyword evidence="2" id="KW-0802">TPR repeat</keyword>
<organism evidence="4 5">
    <name type="scientific">Paralabilibaculum antarcticum</name>
    <dbReference type="NCBI Taxonomy" id="2912572"/>
    <lineage>
        <taxon>Bacteria</taxon>
        <taxon>Pseudomonadati</taxon>
        <taxon>Bacteroidota</taxon>
        <taxon>Bacteroidia</taxon>
        <taxon>Marinilabiliales</taxon>
        <taxon>Marinifilaceae</taxon>
        <taxon>Paralabilibaculum</taxon>
    </lineage>
</organism>
<accession>A0ABT5VQU2</accession>
<evidence type="ECO:0000256" key="2">
    <source>
        <dbReference type="ARBA" id="ARBA00022803"/>
    </source>
</evidence>
<keyword evidence="5" id="KW-1185">Reference proteome</keyword>
<evidence type="ECO:0000313" key="4">
    <source>
        <dbReference type="EMBL" id="MDE5417791.1"/>
    </source>
</evidence>
<protein>
    <recommendedName>
        <fullName evidence="6">Tetratricopeptide repeat protein</fullName>
    </recommendedName>
</protein>
<evidence type="ECO:0000313" key="5">
    <source>
        <dbReference type="Proteomes" id="UP001528920"/>
    </source>
</evidence>
<evidence type="ECO:0000256" key="1">
    <source>
        <dbReference type="ARBA" id="ARBA00022737"/>
    </source>
</evidence>
<comment type="caution">
    <text evidence="4">The sequence shown here is derived from an EMBL/GenBank/DDBJ whole genome shotgun (WGS) entry which is preliminary data.</text>
</comment>
<reference evidence="4 5" key="1">
    <citation type="submission" date="2022-01" db="EMBL/GenBank/DDBJ databases">
        <title>Labilibaculum sp. nov, a marine bacterium isolated from Antarctica.</title>
        <authorList>
            <person name="Dai W."/>
        </authorList>
    </citation>
    <scope>NUCLEOTIDE SEQUENCE [LARGE SCALE GENOMIC DNA]</scope>
    <source>
        <strain evidence="4 5">DW002</strain>
    </source>
</reference>
<feature type="signal peptide" evidence="3">
    <location>
        <begin position="1"/>
        <end position="20"/>
    </location>
</feature>
<dbReference type="InterPro" id="IPR019734">
    <property type="entry name" value="TPR_rpt"/>
</dbReference>